<dbReference type="RefSeq" id="WP_105220412.1">
    <property type="nucleotide sequence ID" value="NZ_CAWPEY010000020.1"/>
</dbReference>
<feature type="chain" id="PRO_5027034686" evidence="1">
    <location>
        <begin position="29"/>
        <end position="160"/>
    </location>
</feature>
<evidence type="ECO:0000256" key="1">
    <source>
        <dbReference type="SAM" id="SignalP"/>
    </source>
</evidence>
<dbReference type="EMBL" id="NAPY01000018">
    <property type="protein sequence ID" value="MUL37212.1"/>
    <property type="molecule type" value="Genomic_DNA"/>
</dbReference>
<keyword evidence="3" id="KW-1185">Reference proteome</keyword>
<feature type="signal peptide" evidence="1">
    <location>
        <begin position="1"/>
        <end position="28"/>
    </location>
</feature>
<gene>
    <name evidence="2" type="ORF">BWI75_12915</name>
</gene>
<protein>
    <submittedName>
        <fullName evidence="2">Uncharacterized protein</fullName>
    </submittedName>
</protein>
<accession>A0A6N8FX55</accession>
<evidence type="ECO:0000313" key="3">
    <source>
        <dbReference type="Proteomes" id="UP000441797"/>
    </source>
</evidence>
<dbReference type="AlphaFoldDB" id="A0A6N8FX55"/>
<dbReference type="Proteomes" id="UP000441797">
    <property type="component" value="Unassembled WGS sequence"/>
</dbReference>
<reference evidence="2 3" key="1">
    <citation type="journal article" date="2019" name="Front. Microbiol.">
        <title>Genomic Features for Desiccation Tolerance and Sugar Biosynthesis in the Extremophile Gloeocapsopsis sp. UTEX B3054.</title>
        <authorList>
            <person name="Urrejola C."/>
            <person name="Alcorta J."/>
            <person name="Salas L."/>
            <person name="Vasquez M."/>
            <person name="Polz M.F."/>
            <person name="Vicuna R."/>
            <person name="Diez B."/>
        </authorList>
    </citation>
    <scope>NUCLEOTIDE SEQUENCE [LARGE SCALE GENOMIC DNA]</scope>
    <source>
        <strain evidence="2 3">1H9</strain>
    </source>
</reference>
<proteinExistence type="predicted"/>
<dbReference type="OrthoDB" id="512115at2"/>
<name>A0A6N8FX55_9CHRO</name>
<organism evidence="2 3">
    <name type="scientific">Gloeocapsopsis dulcis AAB1 = 1H9</name>
    <dbReference type="NCBI Taxonomy" id="1433147"/>
    <lineage>
        <taxon>Bacteria</taxon>
        <taxon>Bacillati</taxon>
        <taxon>Cyanobacteriota</taxon>
        <taxon>Cyanophyceae</taxon>
        <taxon>Oscillatoriophycideae</taxon>
        <taxon>Chroococcales</taxon>
        <taxon>Chroococcaceae</taxon>
        <taxon>Gloeocapsopsis</taxon>
        <taxon>Gloeocapsopsis dulcis</taxon>
    </lineage>
</organism>
<sequence>MRQKMLNQSIILAFFLTLAGLTTSKVQAQPAPPLFENVTIDRNFSSPMTLRGISGGSVPAQKVAGRTETVNGPCVGFVDTEPDHTLVLKDFFEYLRLQAQSPQDTTIIVRGPGGTWCNDDAEGKDPGIGGEWLAGSYDVWVGSFDKGNYYPYILRITKER</sequence>
<comment type="caution">
    <text evidence="2">The sequence shown here is derived from an EMBL/GenBank/DDBJ whole genome shotgun (WGS) entry which is preliminary data.</text>
</comment>
<evidence type="ECO:0000313" key="2">
    <source>
        <dbReference type="EMBL" id="MUL37212.1"/>
    </source>
</evidence>
<keyword evidence="1" id="KW-0732">Signal</keyword>